<name>A0A087DKT1_9BIFI</name>
<dbReference type="EMBL" id="JGZP01000015">
    <property type="protein sequence ID" value="KFI96131.1"/>
    <property type="molecule type" value="Genomic_DNA"/>
</dbReference>
<keyword evidence="3" id="KW-1185">Reference proteome</keyword>
<dbReference type="STRING" id="762211.BSTEL_1164"/>
<dbReference type="Proteomes" id="UP000029004">
    <property type="component" value="Unassembled WGS sequence"/>
</dbReference>
<dbReference type="eggNOG" id="COG1106">
    <property type="taxonomic scope" value="Bacteria"/>
</dbReference>
<feature type="domain" description="ATPase AAA-type core" evidence="1">
    <location>
        <begin position="46"/>
        <end position="357"/>
    </location>
</feature>
<reference evidence="2 3" key="1">
    <citation type="submission" date="2014-03" db="EMBL/GenBank/DDBJ databases">
        <title>Genomics of Bifidobacteria.</title>
        <authorList>
            <person name="Ventura M."/>
            <person name="Milani C."/>
            <person name="Lugli G.A."/>
        </authorList>
    </citation>
    <scope>NUCLEOTIDE SEQUENCE [LARGE SCALE GENOMIC DNA]</scope>
    <source>
        <strain evidence="2 3">DSM 23968</strain>
    </source>
</reference>
<dbReference type="OrthoDB" id="9809324at2"/>
<dbReference type="InterPro" id="IPR003959">
    <property type="entry name" value="ATPase_AAA_core"/>
</dbReference>
<evidence type="ECO:0000313" key="2">
    <source>
        <dbReference type="EMBL" id="KFI96131.1"/>
    </source>
</evidence>
<dbReference type="RefSeq" id="WP_034529330.1">
    <property type="nucleotide sequence ID" value="NZ_JGZP01000015.1"/>
</dbReference>
<dbReference type="PANTHER" id="PTHR40396:SF1">
    <property type="entry name" value="ATPASE AAA-TYPE CORE DOMAIN-CONTAINING PROTEIN"/>
    <property type="match status" value="1"/>
</dbReference>
<dbReference type="GO" id="GO:0005524">
    <property type="term" value="F:ATP binding"/>
    <property type="evidence" value="ECO:0007669"/>
    <property type="project" value="InterPro"/>
</dbReference>
<dbReference type="InterPro" id="IPR027417">
    <property type="entry name" value="P-loop_NTPase"/>
</dbReference>
<evidence type="ECO:0000259" key="1">
    <source>
        <dbReference type="Pfam" id="PF13304"/>
    </source>
</evidence>
<sequence length="422" mass="47654">MLIRFAVSNFRSIDKRMELSMVSADENAESPLYQESLGVELLPEAAIYGANASGKSNVLLSLQWLKCAVMTSLQFWDDSIPLDPFAFSGDDSRPSAFELEMLVGGVHYEYYLEANRERIHYESVYATREGNRICLFEREEDSLRFDDSVQRKTAIEELLTPRTLVMSIARRYDEASLSDLLEAIQSMQFLGESSTRYATLSMLRTAANTRDLFDESMIVQPSLFDFDSPEFDTNGTEQRERALAWLRMADLGIRDVRVVEDTADSGRKRKKVELLHASPHGDSPLDFRQESEGTRAWFRLIGPAIAALDAGAPLVFDELDASLHPVLAAQLLRFFQDEDTNPHGAQLVFTSHDTSLMQYLKSDEIWLTEKHDGATTLYPLTSFDSQRVKDSIDLESGYRHGRFGGIPELDLADFLRSKGVIA</sequence>
<organism evidence="2 3">
    <name type="scientific">Bifidobacterium stellenboschense</name>
    <dbReference type="NCBI Taxonomy" id="762211"/>
    <lineage>
        <taxon>Bacteria</taxon>
        <taxon>Bacillati</taxon>
        <taxon>Actinomycetota</taxon>
        <taxon>Actinomycetes</taxon>
        <taxon>Bifidobacteriales</taxon>
        <taxon>Bifidobacteriaceae</taxon>
        <taxon>Bifidobacterium</taxon>
    </lineage>
</organism>
<dbReference type="PANTHER" id="PTHR40396">
    <property type="entry name" value="ATPASE-LIKE PROTEIN"/>
    <property type="match status" value="1"/>
</dbReference>
<dbReference type="Gene3D" id="3.40.50.300">
    <property type="entry name" value="P-loop containing nucleotide triphosphate hydrolases"/>
    <property type="match status" value="1"/>
</dbReference>
<dbReference type="SUPFAM" id="SSF52540">
    <property type="entry name" value="P-loop containing nucleoside triphosphate hydrolases"/>
    <property type="match status" value="1"/>
</dbReference>
<protein>
    <submittedName>
        <fullName evidence="2">RloA protein</fullName>
    </submittedName>
</protein>
<gene>
    <name evidence="2" type="ORF">BSTEL_1164</name>
</gene>
<dbReference type="GO" id="GO:0016887">
    <property type="term" value="F:ATP hydrolysis activity"/>
    <property type="evidence" value="ECO:0007669"/>
    <property type="project" value="InterPro"/>
</dbReference>
<proteinExistence type="predicted"/>
<dbReference type="AlphaFoldDB" id="A0A087DKT1"/>
<comment type="caution">
    <text evidence="2">The sequence shown here is derived from an EMBL/GenBank/DDBJ whole genome shotgun (WGS) entry which is preliminary data.</text>
</comment>
<dbReference type="Pfam" id="PF13304">
    <property type="entry name" value="AAA_21"/>
    <property type="match status" value="1"/>
</dbReference>
<evidence type="ECO:0000313" key="3">
    <source>
        <dbReference type="Proteomes" id="UP000029004"/>
    </source>
</evidence>
<accession>A0A087DKT1</accession>